<dbReference type="GO" id="GO:0005876">
    <property type="term" value="C:spindle microtubule"/>
    <property type="evidence" value="ECO:0007669"/>
    <property type="project" value="InterPro"/>
</dbReference>
<dbReference type="Pfam" id="PF00441">
    <property type="entry name" value="Acyl-CoA_dh_1"/>
    <property type="match status" value="1"/>
</dbReference>
<evidence type="ECO:0000256" key="16">
    <source>
        <dbReference type="ARBA" id="ARBA00023054"/>
    </source>
</evidence>
<keyword evidence="12" id="KW-0498">Mitosis</keyword>
<dbReference type="GO" id="GO:0008608">
    <property type="term" value="P:attachment of spindle microtubules to kinetochore"/>
    <property type="evidence" value="ECO:0007669"/>
    <property type="project" value="InterPro"/>
</dbReference>
<evidence type="ECO:0000313" key="27">
    <source>
        <dbReference type="Proteomes" id="UP000193144"/>
    </source>
</evidence>
<evidence type="ECO:0000256" key="17">
    <source>
        <dbReference type="ARBA" id="ARBA00023212"/>
    </source>
</evidence>
<evidence type="ECO:0000259" key="25">
    <source>
        <dbReference type="Pfam" id="PF02771"/>
    </source>
</evidence>
<dbReference type="PANTHER" id="PTHR43884:SF12">
    <property type="entry name" value="ISOVALERYL-COA DEHYDROGENASE, MITOCHONDRIAL-RELATED"/>
    <property type="match status" value="1"/>
</dbReference>
<dbReference type="GO" id="GO:0050660">
    <property type="term" value="F:flavin adenine dinucleotide binding"/>
    <property type="evidence" value="ECO:0007669"/>
    <property type="project" value="InterPro"/>
</dbReference>
<dbReference type="OrthoDB" id="10016597at2759"/>
<keyword evidence="19" id="KW-0131">Cell cycle</keyword>
<dbReference type="AlphaFoldDB" id="A0A1Y1ZSU5"/>
<feature type="domain" description="Acyl-CoA dehydrogenase/oxidase C-terminal" evidence="24">
    <location>
        <begin position="471"/>
        <end position="619"/>
    </location>
</feature>
<keyword evidence="10" id="KW-0285">Flavoprotein</keyword>
<evidence type="ECO:0000256" key="3">
    <source>
        <dbReference type="ARBA" id="ARBA00004186"/>
    </source>
</evidence>
<dbReference type="GO" id="GO:0003995">
    <property type="term" value="F:acyl-CoA dehydrogenase activity"/>
    <property type="evidence" value="ECO:0007669"/>
    <property type="project" value="TreeGrafter"/>
</dbReference>
<keyword evidence="27" id="KW-1185">Reference proteome</keyword>
<evidence type="ECO:0000256" key="1">
    <source>
        <dbReference type="ARBA" id="ARBA00001974"/>
    </source>
</evidence>
<evidence type="ECO:0000256" key="20">
    <source>
        <dbReference type="ARBA" id="ARBA00023328"/>
    </source>
</evidence>
<dbReference type="InterPro" id="IPR037069">
    <property type="entry name" value="AcylCoA_DH/ox_N_sf"/>
</dbReference>
<keyword evidence="15" id="KW-0995">Kinetochore</keyword>
<dbReference type="SUPFAM" id="SSF56645">
    <property type="entry name" value="Acyl-CoA dehydrogenase NM domain-like"/>
    <property type="match status" value="1"/>
</dbReference>
<keyword evidence="14" id="KW-0159">Chromosome partition</keyword>
<dbReference type="GO" id="GO:0051301">
    <property type="term" value="P:cell division"/>
    <property type="evidence" value="ECO:0007669"/>
    <property type="project" value="UniProtKB-KW"/>
</dbReference>
<evidence type="ECO:0000256" key="8">
    <source>
        <dbReference type="ARBA" id="ARBA00022490"/>
    </source>
</evidence>
<evidence type="ECO:0000256" key="2">
    <source>
        <dbReference type="ARBA" id="ARBA00004123"/>
    </source>
</evidence>
<evidence type="ECO:0000313" key="26">
    <source>
        <dbReference type="EMBL" id="ORY13316.1"/>
    </source>
</evidence>
<evidence type="ECO:0000256" key="10">
    <source>
        <dbReference type="ARBA" id="ARBA00022630"/>
    </source>
</evidence>
<feature type="domain" description="Acyl-CoA dehydrogenase/oxidase N-terminal" evidence="25">
    <location>
        <begin position="217"/>
        <end position="334"/>
    </location>
</feature>
<dbReference type="InterPro" id="IPR046373">
    <property type="entry name" value="Acyl-CoA_Oxase/DH_mid-dom_sf"/>
</dbReference>
<dbReference type="SUPFAM" id="SSF47203">
    <property type="entry name" value="Acyl-CoA dehydrogenase C-terminal domain-like"/>
    <property type="match status" value="1"/>
</dbReference>
<keyword evidence="13" id="KW-0274">FAD</keyword>
<sequence length="638" mass="68978">MSLLDAHLEQISLCAASIAELPYAQDPTGDRRNTVFNAATGSSSILGGGANAVRAPKRNTAVAAVLGTDLVERIRRGGGGGAGTGLGYRTFDGSNKNEVDVEVLLEGAEKLLGVYPIPGARERIAAMRQRHKRLEASIEHYEYRIAEQTAQLGKLNRSRDYMDVGTDEAEPEAEAAPAFIPMTEEDLRREEEEVRQLERKKRGLEDRQLTMIDFTLTKDQKALRAGVRGFAQQVLKDAPKVYSQLPSQTARFQATRPIYRKAVEGGLIKGQIPSPLGGTSAGLIDAAIVVEEMFAVEPSASLTILGTGLGLTPLLLAGSPAQHEKFLKTFLSGEGEPLAAFVHSEPGGTANWLEKGAAGLQTTAWKEGDDWVIDGEKTWTTNSGGWDQRGADLQCVVCRQSSPDSTKDLDGDPVSNILILLVTREDVSNNDASAYTVLSEPELTGLVSSSGPYSRFTKFRVPAGNLLCPPGQGAQIVEQTFGSSAAIVGAMSVGIMRATFEAALKFCKSDTRGGTVPIIEKQSVADKLIDMKMRVEAARTLTWKALSVLENGPGGWESRLEIALEAKIWCSDQAPKTVIDAMAVVGMTSYSKDQPFSRLLENAVCLPLFDGGNVGVRRRQLERIFQREDYEPWAATYE</sequence>
<protein>
    <recommendedName>
        <fullName evidence="21">DASH complex subunit SPC34</fullName>
    </recommendedName>
    <alternativeName>
        <fullName evidence="22">Outer kinetochore protein SPC34</fullName>
    </alternativeName>
</protein>
<evidence type="ECO:0000256" key="23">
    <source>
        <dbReference type="SAM" id="Coils"/>
    </source>
</evidence>
<comment type="similarity">
    <text evidence="6">Belongs to the acyl-CoA dehydrogenase family.</text>
</comment>
<evidence type="ECO:0000256" key="22">
    <source>
        <dbReference type="ARBA" id="ARBA00044346"/>
    </source>
</evidence>
<keyword evidence="8" id="KW-0963">Cytoplasm</keyword>
<gene>
    <name evidence="26" type="ORF">BCR34DRAFT_481297</name>
</gene>
<comment type="subcellular location">
    <subcellularLocation>
        <location evidence="4">Chromosome</location>
        <location evidence="4">Centromere</location>
        <location evidence="4">Kinetochore</location>
    </subcellularLocation>
    <subcellularLocation>
        <location evidence="3">Cytoplasm</location>
        <location evidence="3">Cytoskeleton</location>
        <location evidence="3">Spindle</location>
    </subcellularLocation>
    <subcellularLocation>
        <location evidence="2">Nucleus</location>
    </subcellularLocation>
</comment>
<dbReference type="InterPro" id="IPR009100">
    <property type="entry name" value="AcylCoA_DH/oxidase_NM_dom_sf"/>
</dbReference>
<keyword evidence="16 23" id="KW-0175">Coiled coil</keyword>
<keyword evidence="7" id="KW-0158">Chromosome</keyword>
<keyword evidence="18" id="KW-0539">Nucleus</keyword>
<keyword evidence="17" id="KW-0206">Cytoskeleton</keyword>
<keyword evidence="20" id="KW-0137">Centromere</keyword>
<dbReference type="InterPro" id="IPR009075">
    <property type="entry name" value="AcylCo_DH/oxidase_C"/>
</dbReference>
<dbReference type="EMBL" id="MCFA01000043">
    <property type="protein sequence ID" value="ORY13316.1"/>
    <property type="molecule type" value="Genomic_DNA"/>
</dbReference>
<keyword evidence="11" id="KW-0493">Microtubule</keyword>
<dbReference type="GO" id="GO:0042729">
    <property type="term" value="C:DASH complex"/>
    <property type="evidence" value="ECO:0007669"/>
    <property type="project" value="InterPro"/>
</dbReference>
<comment type="cofactor">
    <cofactor evidence="1">
        <name>FAD</name>
        <dbReference type="ChEBI" id="CHEBI:57692"/>
    </cofactor>
</comment>
<evidence type="ECO:0000256" key="11">
    <source>
        <dbReference type="ARBA" id="ARBA00022701"/>
    </source>
</evidence>
<comment type="similarity">
    <text evidence="5">Belongs to the DASH complex SPC34 family.</text>
</comment>
<evidence type="ECO:0000256" key="15">
    <source>
        <dbReference type="ARBA" id="ARBA00022838"/>
    </source>
</evidence>
<organism evidence="26 27">
    <name type="scientific">Clohesyomyces aquaticus</name>
    <dbReference type="NCBI Taxonomy" id="1231657"/>
    <lineage>
        <taxon>Eukaryota</taxon>
        <taxon>Fungi</taxon>
        <taxon>Dikarya</taxon>
        <taxon>Ascomycota</taxon>
        <taxon>Pezizomycotina</taxon>
        <taxon>Dothideomycetes</taxon>
        <taxon>Pleosporomycetidae</taxon>
        <taxon>Pleosporales</taxon>
        <taxon>Lindgomycetaceae</taxon>
        <taxon>Clohesyomyces</taxon>
    </lineage>
</organism>
<evidence type="ECO:0000256" key="14">
    <source>
        <dbReference type="ARBA" id="ARBA00022829"/>
    </source>
</evidence>
<comment type="caution">
    <text evidence="26">The sequence shown here is derived from an EMBL/GenBank/DDBJ whole genome shotgun (WGS) entry which is preliminary data.</text>
</comment>
<evidence type="ECO:0000256" key="21">
    <source>
        <dbReference type="ARBA" id="ARBA00044112"/>
    </source>
</evidence>
<dbReference type="GO" id="GO:0033539">
    <property type="term" value="P:fatty acid beta-oxidation using acyl-CoA dehydrogenase"/>
    <property type="evidence" value="ECO:0007669"/>
    <property type="project" value="TreeGrafter"/>
</dbReference>
<dbReference type="PANTHER" id="PTHR43884">
    <property type="entry name" value="ACYL-COA DEHYDROGENASE"/>
    <property type="match status" value="1"/>
</dbReference>
<evidence type="ECO:0000256" key="18">
    <source>
        <dbReference type="ARBA" id="ARBA00023242"/>
    </source>
</evidence>
<evidence type="ECO:0000256" key="9">
    <source>
        <dbReference type="ARBA" id="ARBA00022618"/>
    </source>
</evidence>
<feature type="coiled-coil region" evidence="23">
    <location>
        <begin position="180"/>
        <end position="207"/>
    </location>
</feature>
<evidence type="ECO:0000256" key="12">
    <source>
        <dbReference type="ARBA" id="ARBA00022776"/>
    </source>
</evidence>
<reference evidence="26 27" key="1">
    <citation type="submission" date="2016-07" db="EMBL/GenBank/DDBJ databases">
        <title>Pervasive Adenine N6-methylation of Active Genes in Fungi.</title>
        <authorList>
            <consortium name="DOE Joint Genome Institute"/>
            <person name="Mondo S.J."/>
            <person name="Dannebaum R.O."/>
            <person name="Kuo R.C."/>
            <person name="Labutti K."/>
            <person name="Haridas S."/>
            <person name="Kuo A."/>
            <person name="Salamov A."/>
            <person name="Ahrendt S.R."/>
            <person name="Lipzen A."/>
            <person name="Sullivan W."/>
            <person name="Andreopoulos W.B."/>
            <person name="Clum A."/>
            <person name="Lindquist E."/>
            <person name="Daum C."/>
            <person name="Ramamoorthy G.K."/>
            <person name="Gryganskyi A."/>
            <person name="Culley D."/>
            <person name="Magnuson J.K."/>
            <person name="James T.Y."/>
            <person name="O'Malley M.A."/>
            <person name="Stajich J.E."/>
            <person name="Spatafora J.W."/>
            <person name="Visel A."/>
            <person name="Grigoriev I.V."/>
        </authorList>
    </citation>
    <scope>NUCLEOTIDE SEQUENCE [LARGE SCALE GENOMIC DNA]</scope>
    <source>
        <strain evidence="26 27">CBS 115471</strain>
    </source>
</reference>
<evidence type="ECO:0000256" key="6">
    <source>
        <dbReference type="ARBA" id="ARBA00009347"/>
    </source>
</evidence>
<dbReference type="InterPro" id="IPR036250">
    <property type="entry name" value="AcylCo_DH-like_C"/>
</dbReference>
<dbReference type="InterPro" id="IPR013786">
    <property type="entry name" value="AcylCoA_DH/ox_N"/>
</dbReference>
<dbReference type="CDD" id="cd00567">
    <property type="entry name" value="ACAD"/>
    <property type="match status" value="1"/>
</dbReference>
<proteinExistence type="inferred from homology"/>
<name>A0A1Y1ZSU5_9PLEO</name>
<feature type="coiled-coil region" evidence="23">
    <location>
        <begin position="124"/>
        <end position="151"/>
    </location>
</feature>
<evidence type="ECO:0000256" key="13">
    <source>
        <dbReference type="ARBA" id="ARBA00022827"/>
    </source>
</evidence>
<dbReference type="Gene3D" id="1.20.140.10">
    <property type="entry name" value="Butyryl-CoA Dehydrogenase, subunit A, domain 3"/>
    <property type="match status" value="1"/>
</dbReference>
<dbReference type="STRING" id="1231657.A0A1Y1ZSU5"/>
<evidence type="ECO:0000259" key="24">
    <source>
        <dbReference type="Pfam" id="PF00441"/>
    </source>
</evidence>
<evidence type="ECO:0000256" key="19">
    <source>
        <dbReference type="ARBA" id="ARBA00023306"/>
    </source>
</evidence>
<dbReference type="Gene3D" id="2.40.110.10">
    <property type="entry name" value="Butyryl-CoA Dehydrogenase, subunit A, domain 2"/>
    <property type="match status" value="1"/>
</dbReference>
<keyword evidence="9" id="KW-0132">Cell division</keyword>
<dbReference type="Pfam" id="PF02771">
    <property type="entry name" value="Acyl-CoA_dh_N"/>
    <property type="match status" value="1"/>
</dbReference>
<dbReference type="InterPro" id="IPR013966">
    <property type="entry name" value="Spc34"/>
</dbReference>
<dbReference type="Pfam" id="PF08657">
    <property type="entry name" value="DASH_Spc34"/>
    <property type="match status" value="1"/>
</dbReference>
<evidence type="ECO:0000256" key="4">
    <source>
        <dbReference type="ARBA" id="ARBA00004629"/>
    </source>
</evidence>
<dbReference type="GO" id="GO:0046359">
    <property type="term" value="P:butyrate catabolic process"/>
    <property type="evidence" value="ECO:0007669"/>
    <property type="project" value="TreeGrafter"/>
</dbReference>
<evidence type="ECO:0000256" key="5">
    <source>
        <dbReference type="ARBA" id="ARBA00008491"/>
    </source>
</evidence>
<dbReference type="Gene3D" id="1.10.540.10">
    <property type="entry name" value="Acyl-CoA dehydrogenase/oxidase, N-terminal domain"/>
    <property type="match status" value="1"/>
</dbReference>
<accession>A0A1Y1ZSU5</accession>
<evidence type="ECO:0000256" key="7">
    <source>
        <dbReference type="ARBA" id="ARBA00022454"/>
    </source>
</evidence>
<dbReference type="Proteomes" id="UP000193144">
    <property type="component" value="Unassembled WGS sequence"/>
</dbReference>